<evidence type="ECO:0000313" key="2">
    <source>
        <dbReference type="EMBL" id="MFC2926099.1"/>
    </source>
</evidence>
<sequence length="366" mass="39899">MKSLLTAALAAGLTAASASAEDFPCGDFTIGFDFTALDALTPILRGEGGEADVEAALELPSVQAIVRKQTQVHEDRSTTGRLREELIAWQAGSEAEIEDPVYPFPDDETLDAMEASLTPLRADPDALMAPACERLAAYVPAGYDTPLQSVFVMGVNSAGFAFGDPVLYIGFHRMHDDLPALELVLVHELYHGAQGAMRPVPEGLEEALSETDWRALEYLNYGYLEGSATWVANPADFEGDGEMLAYFQDRLERGVGERANLFTLFEASLYQLANDPTTDPRRHYFAGFTGDERNYNVGYIIAREIEAHYGRERLAGVMRESPTAFYRLYAEAEGRSGPALSASFIAILDRLDAAIAETGIDPVPDP</sequence>
<reference evidence="3" key="1">
    <citation type="journal article" date="2019" name="Int. J. Syst. Evol. Microbiol.">
        <title>The Global Catalogue of Microorganisms (GCM) 10K type strain sequencing project: providing services to taxonomists for standard genome sequencing and annotation.</title>
        <authorList>
            <consortium name="The Broad Institute Genomics Platform"/>
            <consortium name="The Broad Institute Genome Sequencing Center for Infectious Disease"/>
            <person name="Wu L."/>
            <person name="Ma J."/>
        </authorList>
    </citation>
    <scope>NUCLEOTIDE SEQUENCE [LARGE SCALE GENOMIC DNA]</scope>
    <source>
        <strain evidence="3">KCTC 52487</strain>
    </source>
</reference>
<dbReference type="GO" id="GO:0008233">
    <property type="term" value="F:peptidase activity"/>
    <property type="evidence" value="ECO:0007669"/>
    <property type="project" value="UniProtKB-KW"/>
</dbReference>
<keyword evidence="3" id="KW-1185">Reference proteome</keyword>
<keyword evidence="1" id="KW-0732">Signal</keyword>
<dbReference type="GO" id="GO:0006508">
    <property type="term" value="P:proteolysis"/>
    <property type="evidence" value="ECO:0007669"/>
    <property type="project" value="UniProtKB-KW"/>
</dbReference>
<protein>
    <submittedName>
        <fullName evidence="2">DUF5700 domain-containing putative Zn-dependent protease</fullName>
    </submittedName>
</protein>
<organism evidence="2 3">
    <name type="scientific">Hyphobacterium vulgare</name>
    <dbReference type="NCBI Taxonomy" id="1736751"/>
    <lineage>
        <taxon>Bacteria</taxon>
        <taxon>Pseudomonadati</taxon>
        <taxon>Pseudomonadota</taxon>
        <taxon>Alphaproteobacteria</taxon>
        <taxon>Maricaulales</taxon>
        <taxon>Maricaulaceae</taxon>
        <taxon>Hyphobacterium</taxon>
    </lineage>
</organism>
<name>A0ABV6ZXC7_9PROT</name>
<feature type="signal peptide" evidence="1">
    <location>
        <begin position="1"/>
        <end position="20"/>
    </location>
</feature>
<evidence type="ECO:0000313" key="3">
    <source>
        <dbReference type="Proteomes" id="UP001595379"/>
    </source>
</evidence>
<dbReference type="InterPro" id="IPR043754">
    <property type="entry name" value="DUF5700"/>
</dbReference>
<dbReference type="EMBL" id="JBHRSV010000016">
    <property type="protein sequence ID" value="MFC2926099.1"/>
    <property type="molecule type" value="Genomic_DNA"/>
</dbReference>
<accession>A0ABV6ZXC7</accession>
<feature type="chain" id="PRO_5047380928" evidence="1">
    <location>
        <begin position="21"/>
        <end position="366"/>
    </location>
</feature>
<dbReference type="Pfam" id="PF18958">
    <property type="entry name" value="DUF5700"/>
    <property type="match status" value="1"/>
</dbReference>
<evidence type="ECO:0000256" key="1">
    <source>
        <dbReference type="SAM" id="SignalP"/>
    </source>
</evidence>
<proteinExistence type="predicted"/>
<dbReference type="Proteomes" id="UP001595379">
    <property type="component" value="Unassembled WGS sequence"/>
</dbReference>
<keyword evidence="2" id="KW-0378">Hydrolase</keyword>
<keyword evidence="2" id="KW-0645">Protease</keyword>
<gene>
    <name evidence="2" type="ORF">ACFOOR_08270</name>
</gene>
<comment type="caution">
    <text evidence="2">The sequence shown here is derived from an EMBL/GenBank/DDBJ whole genome shotgun (WGS) entry which is preliminary data.</text>
</comment>
<dbReference type="RefSeq" id="WP_343164418.1">
    <property type="nucleotide sequence ID" value="NZ_JBHRSV010000016.1"/>
</dbReference>